<dbReference type="CDD" id="cd01392">
    <property type="entry name" value="HTH_LacI"/>
    <property type="match status" value="1"/>
</dbReference>
<keyword evidence="8" id="KW-1185">Reference proteome</keyword>
<dbReference type="OrthoDB" id="9803256at2"/>
<accession>A0A146G7Y9</accession>
<dbReference type="Gene3D" id="1.10.260.40">
    <property type="entry name" value="lambda repressor-like DNA-binding domains"/>
    <property type="match status" value="1"/>
</dbReference>
<evidence type="ECO:0000313" key="7">
    <source>
        <dbReference type="EMBL" id="GAT33024.1"/>
    </source>
</evidence>
<dbReference type="PANTHER" id="PTHR30146:SF148">
    <property type="entry name" value="HTH-TYPE TRANSCRIPTIONAL REPRESSOR PURR-RELATED"/>
    <property type="match status" value="1"/>
</dbReference>
<name>A0A146G7Y9_TERSA</name>
<dbReference type="GO" id="GO:0003700">
    <property type="term" value="F:DNA-binding transcription factor activity"/>
    <property type="evidence" value="ECO:0007669"/>
    <property type="project" value="TreeGrafter"/>
</dbReference>
<sequence length="373" mass="42896">MPSLPRVTVRDIAEKAGVHFTTVSLALRQSPRLKASTREKVLQIAESMGYRPDPMLAALNAYRKSCRPAHYQATIAWIHNWPSPEQLYRHGEFSQYYAGASERAQERGYMVEEFWLRESGMTVEKLHRILRARNIQGALLAPQPLANIYLDLRYDELSAIAFGYTMQPAVLDLVSNHHVHTMKLLLQKVLELGYRRIGLVIPSDWDAKVEHAWQSGLLLLHAQRPDLARLPILWDIWDNEETKELEAWTKEHRPDVVISFHTTAHRLRSIGYRVPQDIGFACPFLDNNDYYLSGVHQNGRLIGRKAVDMVVDMIHRRETGIPETPVRVLVEGTWQPGKTLQRQEPSPVHPERQNTTRQKKQKAVKSPGRKPPK</sequence>
<dbReference type="PROSITE" id="PS50932">
    <property type="entry name" value="HTH_LACI_2"/>
    <property type="match status" value="1"/>
</dbReference>
<keyword evidence="3" id="KW-0238">DNA-binding</keyword>
<evidence type="ECO:0000256" key="4">
    <source>
        <dbReference type="ARBA" id="ARBA00023163"/>
    </source>
</evidence>
<evidence type="ECO:0000259" key="6">
    <source>
        <dbReference type="PROSITE" id="PS50932"/>
    </source>
</evidence>
<evidence type="ECO:0000256" key="3">
    <source>
        <dbReference type="ARBA" id="ARBA00023125"/>
    </source>
</evidence>
<evidence type="ECO:0000313" key="8">
    <source>
        <dbReference type="Proteomes" id="UP000076023"/>
    </source>
</evidence>
<keyword evidence="1" id="KW-0678">Repressor</keyword>
<dbReference type="Gene3D" id="3.40.50.2300">
    <property type="match status" value="2"/>
</dbReference>
<dbReference type="AlphaFoldDB" id="A0A146G7Y9"/>
<evidence type="ECO:0000256" key="2">
    <source>
        <dbReference type="ARBA" id="ARBA00023015"/>
    </source>
</evidence>
<feature type="compositionally biased region" description="Basic residues" evidence="5">
    <location>
        <begin position="357"/>
        <end position="373"/>
    </location>
</feature>
<proteinExistence type="predicted"/>
<organism evidence="7 8">
    <name type="scientific">Terrimicrobium sacchariphilum</name>
    <dbReference type="NCBI Taxonomy" id="690879"/>
    <lineage>
        <taxon>Bacteria</taxon>
        <taxon>Pseudomonadati</taxon>
        <taxon>Verrucomicrobiota</taxon>
        <taxon>Terrimicrobiia</taxon>
        <taxon>Terrimicrobiales</taxon>
        <taxon>Terrimicrobiaceae</taxon>
        <taxon>Terrimicrobium</taxon>
    </lineage>
</organism>
<dbReference type="PANTHER" id="PTHR30146">
    <property type="entry name" value="LACI-RELATED TRANSCRIPTIONAL REPRESSOR"/>
    <property type="match status" value="1"/>
</dbReference>
<feature type="region of interest" description="Disordered" evidence="5">
    <location>
        <begin position="334"/>
        <end position="373"/>
    </location>
</feature>
<keyword evidence="4" id="KW-0804">Transcription</keyword>
<feature type="domain" description="HTH lacI-type" evidence="6">
    <location>
        <begin position="7"/>
        <end position="61"/>
    </location>
</feature>
<dbReference type="Pfam" id="PF00356">
    <property type="entry name" value="LacI"/>
    <property type="match status" value="1"/>
</dbReference>
<dbReference type="STRING" id="690879.TSACC_21429"/>
<dbReference type="InterPro" id="IPR028082">
    <property type="entry name" value="Peripla_BP_I"/>
</dbReference>
<dbReference type="InParanoid" id="A0A146G7Y9"/>
<dbReference type="SUPFAM" id="SSF47413">
    <property type="entry name" value="lambda repressor-like DNA-binding domains"/>
    <property type="match status" value="1"/>
</dbReference>
<dbReference type="EMBL" id="BDCO01000002">
    <property type="protein sequence ID" value="GAT33024.1"/>
    <property type="molecule type" value="Genomic_DNA"/>
</dbReference>
<dbReference type="InterPro" id="IPR010982">
    <property type="entry name" value="Lambda_DNA-bd_dom_sf"/>
</dbReference>
<keyword evidence="2" id="KW-0805">Transcription regulation</keyword>
<dbReference type="InterPro" id="IPR000843">
    <property type="entry name" value="HTH_LacI"/>
</dbReference>
<gene>
    <name evidence="7" type="ORF">TSACC_21429</name>
</gene>
<dbReference type="SUPFAM" id="SSF53822">
    <property type="entry name" value="Periplasmic binding protein-like I"/>
    <property type="match status" value="1"/>
</dbReference>
<dbReference type="Proteomes" id="UP000076023">
    <property type="component" value="Unassembled WGS sequence"/>
</dbReference>
<evidence type="ECO:0000256" key="1">
    <source>
        <dbReference type="ARBA" id="ARBA00022491"/>
    </source>
</evidence>
<reference evidence="8" key="1">
    <citation type="journal article" date="2017" name="Genome Announc.">
        <title>Draft Genome Sequence of Terrimicrobium sacchariphilum NM-5T, a Facultative Anaerobic Soil Bacterium of the Class Spartobacteria.</title>
        <authorList>
            <person name="Qiu Y.L."/>
            <person name="Tourlousse D.M."/>
            <person name="Matsuura N."/>
            <person name="Ohashi A."/>
            <person name="Sekiguchi Y."/>
        </authorList>
    </citation>
    <scope>NUCLEOTIDE SEQUENCE [LARGE SCALE GENOMIC DNA]</scope>
    <source>
        <strain evidence="8">NM-5</strain>
    </source>
</reference>
<evidence type="ECO:0000256" key="5">
    <source>
        <dbReference type="SAM" id="MobiDB-lite"/>
    </source>
</evidence>
<dbReference type="RefSeq" id="WP_075078806.1">
    <property type="nucleotide sequence ID" value="NZ_BDCO01000002.1"/>
</dbReference>
<dbReference type="GO" id="GO:0000976">
    <property type="term" value="F:transcription cis-regulatory region binding"/>
    <property type="evidence" value="ECO:0007669"/>
    <property type="project" value="TreeGrafter"/>
</dbReference>
<protein>
    <submittedName>
        <fullName evidence="7">LacI family transcriptional regulator</fullName>
    </submittedName>
</protein>
<dbReference type="SMART" id="SM00354">
    <property type="entry name" value="HTH_LACI"/>
    <property type="match status" value="1"/>
</dbReference>
<dbReference type="InterPro" id="IPR046335">
    <property type="entry name" value="LacI/GalR-like_sensor"/>
</dbReference>
<comment type="caution">
    <text evidence="7">The sequence shown here is derived from an EMBL/GenBank/DDBJ whole genome shotgun (WGS) entry which is preliminary data.</text>
</comment>
<dbReference type="Pfam" id="PF13377">
    <property type="entry name" value="Peripla_BP_3"/>
    <property type="match status" value="1"/>
</dbReference>